<keyword evidence="5" id="KW-0812">Transmembrane</keyword>
<dbReference type="Gene3D" id="2.40.160.10">
    <property type="entry name" value="Porin"/>
    <property type="match status" value="1"/>
</dbReference>
<keyword evidence="10" id="KW-0998">Cell outer membrane</keyword>
<dbReference type="CDD" id="cd00342">
    <property type="entry name" value="gram_neg_porins"/>
    <property type="match status" value="1"/>
</dbReference>
<evidence type="ECO:0000256" key="1">
    <source>
        <dbReference type="ARBA" id="ARBA00004571"/>
    </source>
</evidence>
<dbReference type="EMBL" id="JAZHGA010000064">
    <property type="protein sequence ID" value="MEM5346109.1"/>
    <property type="molecule type" value="Genomic_DNA"/>
</dbReference>
<evidence type="ECO:0000256" key="6">
    <source>
        <dbReference type="ARBA" id="ARBA00022729"/>
    </source>
</evidence>
<gene>
    <name evidence="13" type="ORF">V4C56_41605</name>
</gene>
<dbReference type="PANTHER" id="PTHR34501:SF9">
    <property type="entry name" value="MAJOR OUTER MEMBRANE PROTEIN P.IA"/>
    <property type="match status" value="1"/>
</dbReference>
<dbReference type="RefSeq" id="WP_342959765.1">
    <property type="nucleotide sequence ID" value="NZ_JAZHFZ010000064.1"/>
</dbReference>
<feature type="signal peptide" evidence="11">
    <location>
        <begin position="1"/>
        <end position="20"/>
    </location>
</feature>
<evidence type="ECO:0000256" key="4">
    <source>
        <dbReference type="ARBA" id="ARBA00022452"/>
    </source>
</evidence>
<organism evidence="13 14">
    <name type="scientific">Paraburkholderia azotifigens</name>
    <dbReference type="NCBI Taxonomy" id="2057004"/>
    <lineage>
        <taxon>Bacteria</taxon>
        <taxon>Pseudomonadati</taxon>
        <taxon>Pseudomonadota</taxon>
        <taxon>Betaproteobacteria</taxon>
        <taxon>Burkholderiales</taxon>
        <taxon>Burkholderiaceae</taxon>
        <taxon>Paraburkholderia</taxon>
    </lineage>
</organism>
<reference evidence="13 14" key="1">
    <citation type="submission" date="2024-01" db="EMBL/GenBank/DDBJ databases">
        <title>The diversity of rhizobia nodulating Mimosa spp. in eleven states of Brazil covering several biomes is determined by host plant, location, and edaphic factors.</title>
        <authorList>
            <person name="Rouws L."/>
            <person name="Barauna A."/>
            <person name="Beukes C."/>
            <person name="De Faria S.M."/>
            <person name="Gross E."/>
            <person name="Dos Reis Junior F.B."/>
            <person name="Simon M."/>
            <person name="Maluk M."/>
            <person name="Odee D.W."/>
            <person name="Kenicer G."/>
            <person name="Young J.P.W."/>
            <person name="Reis V.M."/>
            <person name="Zilli J."/>
            <person name="James E.K."/>
        </authorList>
    </citation>
    <scope>NUCLEOTIDE SEQUENCE [LARGE SCALE GENOMIC DNA]</scope>
    <source>
        <strain evidence="13 14">JPY530</strain>
    </source>
</reference>
<keyword evidence="4" id="KW-1134">Transmembrane beta strand</keyword>
<keyword evidence="7" id="KW-0406">Ion transport</keyword>
<evidence type="ECO:0000313" key="14">
    <source>
        <dbReference type="Proteomes" id="UP001481677"/>
    </source>
</evidence>
<evidence type="ECO:0000256" key="3">
    <source>
        <dbReference type="ARBA" id="ARBA00022448"/>
    </source>
</evidence>
<evidence type="ECO:0000313" key="13">
    <source>
        <dbReference type="EMBL" id="MEM5346109.1"/>
    </source>
</evidence>
<dbReference type="InterPro" id="IPR050298">
    <property type="entry name" value="Gram-neg_bact_OMP"/>
</dbReference>
<comment type="caution">
    <text evidence="13">The sequence shown here is derived from an EMBL/GenBank/DDBJ whole genome shotgun (WGS) entry which is preliminary data.</text>
</comment>
<sequence length="378" mass="39978">MKRTIAATVLLVVCNCSAFAQSGVTLYGIIDAGIDYVNNSGGHSVVQAVSGVNQGSRWGMRGTEDIGGGTKVIFQLENGFNIFNGKLGQGGLEFGRQAWVGITNPNYGTFTAGRMYDPLVDVIQQTTLNGQAGSFFSHPSDYDNTDNGFRINNAVKYVTPRWGGFAAEGMYAFGGVAGHFGQNSSISAGASYLYGPFYLGAAYFFAKNPATQFPDGNFQASTPSTPNTSETGIMGFVGAPANMQSFAAGGTFTFMGNSQVGANFTNTRFDGANGIPGNLARFNSYEAWVKYFVTPALMFGGGYTFTDGTVNNGGTNPRYNQANAIVDYFLSKRTDVYVMGVYQHASGGALAAIYQGAGGNQSSTNVQVVGRVGIRHKF</sequence>
<keyword evidence="3" id="KW-0813">Transport</keyword>
<dbReference type="Pfam" id="PF13609">
    <property type="entry name" value="Porin_4"/>
    <property type="match status" value="1"/>
</dbReference>
<dbReference type="Proteomes" id="UP001481677">
    <property type="component" value="Unassembled WGS sequence"/>
</dbReference>
<keyword evidence="6 11" id="KW-0732">Signal</keyword>
<evidence type="ECO:0000256" key="11">
    <source>
        <dbReference type="SAM" id="SignalP"/>
    </source>
</evidence>
<feature type="chain" id="PRO_5045610016" evidence="11">
    <location>
        <begin position="21"/>
        <end position="378"/>
    </location>
</feature>
<dbReference type="PRINTS" id="PR00184">
    <property type="entry name" value="NEISSPPORIN"/>
</dbReference>
<keyword evidence="9" id="KW-0472">Membrane</keyword>
<evidence type="ECO:0000256" key="7">
    <source>
        <dbReference type="ARBA" id="ARBA00023065"/>
    </source>
</evidence>
<proteinExistence type="predicted"/>
<evidence type="ECO:0000256" key="2">
    <source>
        <dbReference type="ARBA" id="ARBA00011233"/>
    </source>
</evidence>
<dbReference type="InterPro" id="IPR002299">
    <property type="entry name" value="Porin_Neis"/>
</dbReference>
<dbReference type="InterPro" id="IPR023614">
    <property type="entry name" value="Porin_dom_sf"/>
</dbReference>
<evidence type="ECO:0000259" key="12">
    <source>
        <dbReference type="Pfam" id="PF13609"/>
    </source>
</evidence>
<keyword evidence="14" id="KW-1185">Reference proteome</keyword>
<protein>
    <submittedName>
        <fullName evidence="13">Porin</fullName>
    </submittedName>
</protein>
<comment type="subunit">
    <text evidence="2">Homotrimer.</text>
</comment>
<evidence type="ECO:0000256" key="10">
    <source>
        <dbReference type="ARBA" id="ARBA00023237"/>
    </source>
</evidence>
<comment type="subcellular location">
    <subcellularLocation>
        <location evidence="1">Cell outer membrane</location>
        <topology evidence="1">Multi-pass membrane protein</topology>
    </subcellularLocation>
</comment>
<dbReference type="InterPro" id="IPR033900">
    <property type="entry name" value="Gram_neg_porin_domain"/>
</dbReference>
<keyword evidence="8" id="KW-0626">Porin</keyword>
<accession>A0ABU9RGF0</accession>
<feature type="domain" description="Porin" evidence="12">
    <location>
        <begin position="7"/>
        <end position="346"/>
    </location>
</feature>
<evidence type="ECO:0000256" key="9">
    <source>
        <dbReference type="ARBA" id="ARBA00023136"/>
    </source>
</evidence>
<evidence type="ECO:0000256" key="8">
    <source>
        <dbReference type="ARBA" id="ARBA00023114"/>
    </source>
</evidence>
<evidence type="ECO:0000256" key="5">
    <source>
        <dbReference type="ARBA" id="ARBA00022692"/>
    </source>
</evidence>
<dbReference type="SUPFAM" id="SSF56935">
    <property type="entry name" value="Porins"/>
    <property type="match status" value="1"/>
</dbReference>
<dbReference type="PANTHER" id="PTHR34501">
    <property type="entry name" value="PROTEIN YDDL-RELATED"/>
    <property type="match status" value="1"/>
</dbReference>
<name>A0ABU9RGF0_9BURK</name>